<gene>
    <name evidence="12" type="ordered locus">TWT_329</name>
</gene>
<dbReference type="EMBL" id="AE014184">
    <property type="protein sequence ID" value="AAO44426.1"/>
    <property type="molecule type" value="Genomic_DNA"/>
</dbReference>
<dbReference type="Pfam" id="PF02653">
    <property type="entry name" value="BPD_transp_2"/>
    <property type="match status" value="1"/>
</dbReference>
<dbReference type="STRING" id="203267.TWT_329"/>
<keyword evidence="6 11" id="KW-0812">Transmembrane</keyword>
<evidence type="ECO:0000256" key="6">
    <source>
        <dbReference type="ARBA" id="ARBA00022692"/>
    </source>
</evidence>
<evidence type="ECO:0000256" key="5">
    <source>
        <dbReference type="ARBA" id="ARBA00022597"/>
    </source>
</evidence>
<dbReference type="AlphaFoldDB" id="Q83MX8"/>
<feature type="transmembrane region" description="Helical" evidence="11">
    <location>
        <begin position="96"/>
        <end position="124"/>
    </location>
</feature>
<dbReference type="GO" id="GO:0005886">
    <property type="term" value="C:plasma membrane"/>
    <property type="evidence" value="ECO:0007669"/>
    <property type="project" value="UniProtKB-SubCell"/>
</dbReference>
<dbReference type="Proteomes" id="UP000002200">
    <property type="component" value="Chromosome"/>
</dbReference>
<feature type="transmembrane region" description="Helical" evidence="11">
    <location>
        <begin position="208"/>
        <end position="227"/>
    </location>
</feature>
<dbReference type="CDD" id="cd06579">
    <property type="entry name" value="TM_PBP1_transp_AraH_like"/>
    <property type="match status" value="1"/>
</dbReference>
<dbReference type="PANTHER" id="PTHR32196:SF32">
    <property type="entry name" value="XYLOSE TRANSPORT SYSTEM PERMEASE PROTEIN XYLH"/>
    <property type="match status" value="1"/>
</dbReference>
<keyword evidence="7 11" id="KW-1133">Transmembrane helix</keyword>
<keyword evidence="3" id="KW-1003">Cell membrane</keyword>
<evidence type="ECO:0000313" key="12">
    <source>
        <dbReference type="EMBL" id="AAO44426.1"/>
    </source>
</evidence>
<dbReference type="KEGG" id="twh:TWT_329"/>
<name>Q83MX8_TROWT</name>
<evidence type="ECO:0000313" key="13">
    <source>
        <dbReference type="Proteomes" id="UP000002200"/>
    </source>
</evidence>
<comment type="subcellular location">
    <subcellularLocation>
        <location evidence="1">Cell membrane</location>
        <topology evidence="1">Multi-pass membrane protein</topology>
    </subcellularLocation>
</comment>
<keyword evidence="5" id="KW-0762">Sugar transport</keyword>
<comment type="function">
    <text evidence="9">Part of the binding-protein-dependent transport system for D-xylose. Probably responsible for the translocation of the substrate across the membrane.</text>
</comment>
<evidence type="ECO:0000256" key="1">
    <source>
        <dbReference type="ARBA" id="ARBA00004651"/>
    </source>
</evidence>
<keyword evidence="4" id="KW-0997">Cell inner membrane</keyword>
<evidence type="ECO:0000256" key="7">
    <source>
        <dbReference type="ARBA" id="ARBA00022989"/>
    </source>
</evidence>
<feature type="transmembrane region" description="Helical" evidence="11">
    <location>
        <begin position="355"/>
        <end position="379"/>
    </location>
</feature>
<evidence type="ECO:0000256" key="4">
    <source>
        <dbReference type="ARBA" id="ARBA00022519"/>
    </source>
</evidence>
<feature type="transmembrane region" description="Helical" evidence="11">
    <location>
        <begin position="282"/>
        <end position="302"/>
    </location>
</feature>
<dbReference type="InterPro" id="IPR001851">
    <property type="entry name" value="ABC_transp_permease"/>
</dbReference>
<sequence length="410" mass="43144">MEIMKIKLFSSRNFGILVAAVAVALFFQVASGGRMLTSDNVLNIVNGNSHIFIVSIGMVLVIVSGNIDLSVGSVAAFVGIVVAVATDSFHLSAWQAIILGLLIGLVVGCWQAFWVAFVGIPAFIATLAGMLTFRGLNQLVGNSRSVPVPDDFTYFGAGYLPDIFTNTAFNVPTVILGFVVFLLLVIMQILRRRNRKLLGIQQENIPVFLLRIAIYGLAVAYLTYLFATGHPGTSFPIPGLIFVVIAFIYVFISERTILGRHIYAVGGNRNAAILSGVSVKRVNFFVMANMSILASIAGMMFVGRSGGSGPSDGVGWELDAIAAVFVGGAAVSGGVGTVIGACLGGVVVALLSNGLLIMGISADIAAIIKGLVLLAAVSFDVVSKNREKPSIIRLFVRRSGLSRDKAGGRG</sequence>
<feature type="transmembrane region" description="Helical" evidence="11">
    <location>
        <begin position="169"/>
        <end position="187"/>
    </location>
</feature>
<dbReference type="PANTHER" id="PTHR32196">
    <property type="entry name" value="ABC TRANSPORTER PERMEASE PROTEIN YPHD-RELATED-RELATED"/>
    <property type="match status" value="1"/>
</dbReference>
<protein>
    <recommendedName>
        <fullName evidence="10">Xylose transport system permease protein XylH</fullName>
    </recommendedName>
</protein>
<dbReference type="GO" id="GO:0022857">
    <property type="term" value="F:transmembrane transporter activity"/>
    <property type="evidence" value="ECO:0007669"/>
    <property type="project" value="InterPro"/>
</dbReference>
<reference evidence="12 13" key="1">
    <citation type="journal article" date="2003" name="Genome Res.">
        <title>Tropheryma whipplei twist: a human pathogenic Actinobacteria with a reduced genome.</title>
        <authorList>
            <person name="Raoult D."/>
            <person name="Ogata H."/>
            <person name="Audic S."/>
            <person name="Robert C."/>
            <person name="Suhre K."/>
            <person name="Drancourt M."/>
            <person name="Claverie J.-M."/>
        </authorList>
    </citation>
    <scope>NUCLEOTIDE SEQUENCE [LARGE SCALE GENOMIC DNA]</scope>
    <source>
        <strain evidence="12 13">Twist</strain>
    </source>
</reference>
<evidence type="ECO:0000256" key="11">
    <source>
        <dbReference type="SAM" id="Phobius"/>
    </source>
</evidence>
<dbReference type="eggNOG" id="COG4214">
    <property type="taxonomic scope" value="Bacteria"/>
</dbReference>
<evidence type="ECO:0000256" key="9">
    <source>
        <dbReference type="ARBA" id="ARBA00035611"/>
    </source>
</evidence>
<keyword evidence="13" id="KW-1185">Reference proteome</keyword>
<evidence type="ECO:0000256" key="10">
    <source>
        <dbReference type="ARBA" id="ARBA00035686"/>
    </source>
</evidence>
<organism evidence="12 13">
    <name type="scientific">Tropheryma whipplei (strain Twist)</name>
    <name type="common">Whipple's bacillus</name>
    <dbReference type="NCBI Taxonomy" id="203267"/>
    <lineage>
        <taxon>Bacteria</taxon>
        <taxon>Bacillati</taxon>
        <taxon>Actinomycetota</taxon>
        <taxon>Actinomycetes</taxon>
        <taxon>Micrococcales</taxon>
        <taxon>Tropherymataceae</taxon>
        <taxon>Tropheryma</taxon>
    </lineage>
</organism>
<feature type="transmembrane region" description="Helical" evidence="11">
    <location>
        <begin position="322"/>
        <end position="348"/>
    </location>
</feature>
<proteinExistence type="predicted"/>
<dbReference type="HOGENOM" id="CLU_028880_2_0_11"/>
<feature type="transmembrane region" description="Helical" evidence="11">
    <location>
        <begin position="51"/>
        <end position="84"/>
    </location>
</feature>
<feature type="transmembrane region" description="Helical" evidence="11">
    <location>
        <begin position="233"/>
        <end position="252"/>
    </location>
</feature>
<keyword evidence="2" id="KW-0813">Transport</keyword>
<evidence type="ECO:0000256" key="8">
    <source>
        <dbReference type="ARBA" id="ARBA00023136"/>
    </source>
</evidence>
<evidence type="ECO:0000256" key="2">
    <source>
        <dbReference type="ARBA" id="ARBA00022448"/>
    </source>
</evidence>
<evidence type="ECO:0000256" key="3">
    <source>
        <dbReference type="ARBA" id="ARBA00022475"/>
    </source>
</evidence>
<accession>Q83MX8</accession>
<keyword evidence="8 11" id="KW-0472">Membrane</keyword>